<evidence type="ECO:0000313" key="2">
    <source>
        <dbReference type="Proteomes" id="UP001056120"/>
    </source>
</evidence>
<keyword evidence="2" id="KW-1185">Reference proteome</keyword>
<protein>
    <submittedName>
        <fullName evidence="1">Uncharacterized protein</fullName>
    </submittedName>
</protein>
<gene>
    <name evidence="1" type="ORF">L1987_52551</name>
</gene>
<dbReference type="EMBL" id="CM042034">
    <property type="protein sequence ID" value="KAI3762128.1"/>
    <property type="molecule type" value="Genomic_DNA"/>
</dbReference>
<dbReference type="Proteomes" id="UP001056120">
    <property type="component" value="Linkage Group LG17"/>
</dbReference>
<sequence length="298" mass="34862">MGKRRVSMAENPSKDREDSWKKIFKGLVDMIKDQQQQLESLVEERKSIEKRFQSQKDRWVFDVKFLQDHISQMIRDSKIKDMSRFVEGAKAKLIISLKQKEAIMNNLKFEEADDERTDLKLLFEEVSQFLAEPKRVTRSNAKDVDELALKAERDFAWNQFNKTDNKLQEIIKKTRFEVEAANEKIQRLIADLEQSQSLNMEKNRRVSALQDEIAVLEYDSRKKSEEISRLTKELELLRGDSNGSITPVLRRCMVKSSKKSHSSDMAIVLKGERSSKRKATETEPRLFTSKFKVPKLKT</sequence>
<proteinExistence type="predicted"/>
<evidence type="ECO:0000313" key="1">
    <source>
        <dbReference type="EMBL" id="KAI3762128.1"/>
    </source>
</evidence>
<accession>A0ACB9EST1</accession>
<comment type="caution">
    <text evidence="1">The sequence shown here is derived from an EMBL/GenBank/DDBJ whole genome shotgun (WGS) entry which is preliminary data.</text>
</comment>
<reference evidence="1 2" key="2">
    <citation type="journal article" date="2022" name="Mol. Ecol. Resour.">
        <title>The genomes of chicory, endive, great burdock and yacon provide insights into Asteraceae paleo-polyploidization history and plant inulin production.</title>
        <authorList>
            <person name="Fan W."/>
            <person name="Wang S."/>
            <person name="Wang H."/>
            <person name="Wang A."/>
            <person name="Jiang F."/>
            <person name="Liu H."/>
            <person name="Zhao H."/>
            <person name="Xu D."/>
            <person name="Zhang Y."/>
        </authorList>
    </citation>
    <scope>NUCLEOTIDE SEQUENCE [LARGE SCALE GENOMIC DNA]</scope>
    <source>
        <strain evidence="2">cv. Yunnan</strain>
        <tissue evidence="1">Leaves</tissue>
    </source>
</reference>
<name>A0ACB9EST1_9ASTR</name>
<reference evidence="2" key="1">
    <citation type="journal article" date="2022" name="Mol. Ecol. Resour.">
        <title>The genomes of chicory, endive, great burdock and yacon provide insights into Asteraceae palaeo-polyploidization history and plant inulin production.</title>
        <authorList>
            <person name="Fan W."/>
            <person name="Wang S."/>
            <person name="Wang H."/>
            <person name="Wang A."/>
            <person name="Jiang F."/>
            <person name="Liu H."/>
            <person name="Zhao H."/>
            <person name="Xu D."/>
            <person name="Zhang Y."/>
        </authorList>
    </citation>
    <scope>NUCLEOTIDE SEQUENCE [LARGE SCALE GENOMIC DNA]</scope>
    <source>
        <strain evidence="2">cv. Yunnan</strain>
    </source>
</reference>
<organism evidence="1 2">
    <name type="scientific">Smallanthus sonchifolius</name>
    <dbReference type="NCBI Taxonomy" id="185202"/>
    <lineage>
        <taxon>Eukaryota</taxon>
        <taxon>Viridiplantae</taxon>
        <taxon>Streptophyta</taxon>
        <taxon>Embryophyta</taxon>
        <taxon>Tracheophyta</taxon>
        <taxon>Spermatophyta</taxon>
        <taxon>Magnoliopsida</taxon>
        <taxon>eudicotyledons</taxon>
        <taxon>Gunneridae</taxon>
        <taxon>Pentapetalae</taxon>
        <taxon>asterids</taxon>
        <taxon>campanulids</taxon>
        <taxon>Asterales</taxon>
        <taxon>Asteraceae</taxon>
        <taxon>Asteroideae</taxon>
        <taxon>Heliantheae alliance</taxon>
        <taxon>Millerieae</taxon>
        <taxon>Smallanthus</taxon>
    </lineage>
</organism>